<name>A0A0J9X7H7_GEOCN</name>
<accession>A0A0J9X7H7</accession>
<gene>
    <name evidence="2" type="ORF">BN980_GECA04s04465g</name>
</gene>
<feature type="compositionally biased region" description="Basic and acidic residues" evidence="1">
    <location>
        <begin position="1"/>
        <end position="11"/>
    </location>
</feature>
<feature type="compositionally biased region" description="Low complexity" evidence="1">
    <location>
        <begin position="157"/>
        <end position="166"/>
    </location>
</feature>
<sequence length="354" mass="40012">MNKTVPEESCKSPRLGYDDDGSDNILNEIGNLRLSTERFSKTIGSFPPMASDPQPNNLFVALRPSRQVHISQDPFLRSPSKTSRWYALDLSEDYSRQAVWRTTPLPGTKRNRNSSPVRSDTYVDSLLLQNNNRNRNSTVKHGSFTEGFSKSLDVPYQTTPTPTSQSFSLHHPLPVSPQEEIIILKQQLEMANEKINLIQSQFSAATERQSDLGQSKVFRDDGSIWNDNLSYETYERCDPVNPNNSDKSKAYKPGSYNTSPGIWKDTIRTQSRHDKWYHSVGSDAALVTKPTKPEGFQDSLAWPLAPSNSGMYEPGIHATRGFTPKPQSDCDPYEVVFSQEVCLYKISWHCIKVN</sequence>
<protein>
    <submittedName>
        <fullName evidence="2">Uncharacterized protein</fullName>
    </submittedName>
</protein>
<feature type="region of interest" description="Disordered" evidence="1">
    <location>
        <begin position="1"/>
        <end position="22"/>
    </location>
</feature>
<feature type="region of interest" description="Disordered" evidence="1">
    <location>
        <begin position="151"/>
        <end position="170"/>
    </location>
</feature>
<evidence type="ECO:0000256" key="1">
    <source>
        <dbReference type="SAM" id="MobiDB-lite"/>
    </source>
</evidence>
<evidence type="ECO:0000313" key="3">
    <source>
        <dbReference type="Proteomes" id="UP000242525"/>
    </source>
</evidence>
<proteinExistence type="predicted"/>
<dbReference type="Proteomes" id="UP000242525">
    <property type="component" value="Unassembled WGS sequence"/>
</dbReference>
<evidence type="ECO:0000313" key="2">
    <source>
        <dbReference type="EMBL" id="CDO53108.1"/>
    </source>
</evidence>
<comment type="caution">
    <text evidence="2">The sequence shown here is derived from an EMBL/GenBank/DDBJ whole genome shotgun (WGS) entry which is preliminary data.</text>
</comment>
<dbReference type="EMBL" id="CCBN010000004">
    <property type="protein sequence ID" value="CDO53108.1"/>
    <property type="molecule type" value="Genomic_DNA"/>
</dbReference>
<dbReference type="AlphaFoldDB" id="A0A0J9X7H7"/>
<reference evidence="2" key="1">
    <citation type="submission" date="2014-03" db="EMBL/GenBank/DDBJ databases">
        <authorList>
            <person name="Casaregola S."/>
        </authorList>
    </citation>
    <scope>NUCLEOTIDE SEQUENCE [LARGE SCALE GENOMIC DNA]</scope>
    <source>
        <strain evidence="2">CLIB 918</strain>
    </source>
</reference>
<keyword evidence="3" id="KW-1185">Reference proteome</keyword>
<organism evidence="2 3">
    <name type="scientific">Geotrichum candidum</name>
    <name type="common">Oospora lactis</name>
    <name type="synonym">Dipodascus geotrichum</name>
    <dbReference type="NCBI Taxonomy" id="1173061"/>
    <lineage>
        <taxon>Eukaryota</taxon>
        <taxon>Fungi</taxon>
        <taxon>Dikarya</taxon>
        <taxon>Ascomycota</taxon>
        <taxon>Saccharomycotina</taxon>
        <taxon>Dipodascomycetes</taxon>
        <taxon>Dipodascales</taxon>
        <taxon>Dipodascaceae</taxon>
        <taxon>Geotrichum</taxon>
    </lineage>
</organism>